<protein>
    <recommendedName>
        <fullName evidence="4">F-box domain-containing protein</fullName>
    </recommendedName>
</protein>
<feature type="compositionally biased region" description="Acidic residues" evidence="1">
    <location>
        <begin position="834"/>
        <end position="852"/>
    </location>
</feature>
<evidence type="ECO:0000313" key="2">
    <source>
        <dbReference type="EMBL" id="TCD69301.1"/>
    </source>
</evidence>
<evidence type="ECO:0000313" key="3">
    <source>
        <dbReference type="Proteomes" id="UP000292702"/>
    </source>
</evidence>
<keyword evidence="3" id="KW-1185">Reference proteome</keyword>
<sequence>MTLPLADSISSLRLGDRARSTMSPIPSDIIFEVVDSIQFGPRDMTFAEYKALLSSLSITTHQLRGVCQSRLFSVISFSGDRDGAGNESALRWLERLASGECDERDVQLAAYVQECHFRNWQQILEEYAPGFYGTFRTPDSLKAPLHALQCASISHLPKLRSLTLEHVPLGSPALEVIFALPNLKELVLKHWTAEADNVYHVPDVKHRTLTSLTTLNVQASDVPRTVAQLLDKPRLRKLVTDDPGCATVAFDGGAEMSYLEELVLGSEYATSRVSASSLRETWQALTRMPALKKLTWFADPGIRTYDVTEYVEKMSRALHTVRAPAALVEEFVQHLPIRHVIVDFDQTSRHSYFAGTIRAIQKSLAGDITSFGLEANALRRGEVAVHLQHVLDLTVLVKLMPPRSISDPFVYLELEQPYTRVQRLNYEQVVIRSREGTSEVVAWLAAATRIRDKVEQLTIVCDGDQSWIASALMRFPKLKSVNTLMLWDVDLRVQHMEFFKACSRWKSLDVLKLHNATYSNYNQLARLTVLTDAARVDVDGGSLEFAKDKLSALTLTNVALANVFKLVTRGWRVAMTANEFLTIAPSWSPGDRTYYKADGPSDLKERARKPAEDKMRMFRWLAAVTGISYPHHRRELRLEIRKGVSPVSIPFLLNVLSQARFRTVNIYNQGDFEPWSSVWSRIDNALCHAHYAELSSVRINLGTQKLDHPGGYKCELDLLRELLPLTAARNVFERCFDDCLYHKEPAVSPLTPLLNHESAPSTLIDSEINDKEWPAIHSLLPEIRPKADAENADLAWAKIFSLLESKNTAQAQLSFTRERSTSVLPVITVSAPGGDEEEAVVSDGGSETDSDDMYWPPARRRSRSSSPHVSAQSSPLHRNL</sequence>
<feature type="region of interest" description="Disordered" evidence="1">
    <location>
        <begin position="834"/>
        <end position="880"/>
    </location>
</feature>
<dbReference type="Gene3D" id="3.80.10.10">
    <property type="entry name" value="Ribonuclease Inhibitor"/>
    <property type="match status" value="1"/>
</dbReference>
<dbReference type="Proteomes" id="UP000292702">
    <property type="component" value="Unassembled WGS sequence"/>
</dbReference>
<gene>
    <name evidence="2" type="ORF">EIP91_008056</name>
</gene>
<proteinExistence type="predicted"/>
<dbReference type="SUPFAM" id="SSF52047">
    <property type="entry name" value="RNI-like"/>
    <property type="match status" value="1"/>
</dbReference>
<name>A0A4R0RL86_9APHY</name>
<organism evidence="2 3">
    <name type="scientific">Steccherinum ochraceum</name>
    <dbReference type="NCBI Taxonomy" id="92696"/>
    <lineage>
        <taxon>Eukaryota</taxon>
        <taxon>Fungi</taxon>
        <taxon>Dikarya</taxon>
        <taxon>Basidiomycota</taxon>
        <taxon>Agaricomycotina</taxon>
        <taxon>Agaricomycetes</taxon>
        <taxon>Polyporales</taxon>
        <taxon>Steccherinaceae</taxon>
        <taxon>Steccherinum</taxon>
    </lineage>
</organism>
<evidence type="ECO:0008006" key="4">
    <source>
        <dbReference type="Google" id="ProtNLM"/>
    </source>
</evidence>
<evidence type="ECO:0000256" key="1">
    <source>
        <dbReference type="SAM" id="MobiDB-lite"/>
    </source>
</evidence>
<dbReference type="AlphaFoldDB" id="A0A4R0RL86"/>
<dbReference type="EMBL" id="RWJN01000044">
    <property type="protein sequence ID" value="TCD69301.1"/>
    <property type="molecule type" value="Genomic_DNA"/>
</dbReference>
<accession>A0A4R0RL86</accession>
<dbReference type="InterPro" id="IPR032675">
    <property type="entry name" value="LRR_dom_sf"/>
</dbReference>
<comment type="caution">
    <text evidence="2">The sequence shown here is derived from an EMBL/GenBank/DDBJ whole genome shotgun (WGS) entry which is preliminary data.</text>
</comment>
<feature type="compositionally biased region" description="Low complexity" evidence="1">
    <location>
        <begin position="864"/>
        <end position="880"/>
    </location>
</feature>
<reference evidence="2 3" key="1">
    <citation type="submission" date="2018-11" db="EMBL/GenBank/DDBJ databases">
        <title>Genome assembly of Steccherinum ochraceum LE-BIN_3174, the white-rot fungus of the Steccherinaceae family (The Residual Polyporoid clade, Polyporales, Basidiomycota).</title>
        <authorList>
            <person name="Fedorova T.V."/>
            <person name="Glazunova O.A."/>
            <person name="Landesman E.O."/>
            <person name="Moiseenko K.V."/>
            <person name="Psurtseva N.V."/>
            <person name="Savinova O.S."/>
            <person name="Shakhova N.V."/>
            <person name="Tyazhelova T.V."/>
            <person name="Vasina D.V."/>
        </authorList>
    </citation>
    <scope>NUCLEOTIDE SEQUENCE [LARGE SCALE GENOMIC DNA]</scope>
    <source>
        <strain evidence="2 3">LE-BIN_3174</strain>
    </source>
</reference>